<dbReference type="EMBL" id="LR536450">
    <property type="protein sequence ID" value="VFU08027.1"/>
    <property type="molecule type" value="Genomic_DNA"/>
</dbReference>
<dbReference type="NCBIfam" id="TIGR00041">
    <property type="entry name" value="DTMP_kinase"/>
    <property type="match status" value="1"/>
</dbReference>
<dbReference type="PANTHER" id="PTHR10344">
    <property type="entry name" value="THYMIDYLATE KINASE"/>
    <property type="match status" value="1"/>
</dbReference>
<comment type="similarity">
    <text evidence="1 12">Belongs to the thymidylate kinase family.</text>
</comment>
<name>A0A4U8Z023_METTU</name>
<dbReference type="HAMAP" id="MF_00165">
    <property type="entry name" value="Thymidylate_kinase"/>
    <property type="match status" value="1"/>
</dbReference>
<evidence type="ECO:0000256" key="4">
    <source>
        <dbReference type="ARBA" id="ARBA00022679"/>
    </source>
</evidence>
<dbReference type="AlphaFoldDB" id="A0A4U8Z023"/>
<dbReference type="GO" id="GO:0005829">
    <property type="term" value="C:cytosol"/>
    <property type="evidence" value="ECO:0007669"/>
    <property type="project" value="TreeGrafter"/>
</dbReference>
<dbReference type="CDD" id="cd01672">
    <property type="entry name" value="TMPK"/>
    <property type="match status" value="1"/>
</dbReference>
<dbReference type="GO" id="GO:0006235">
    <property type="term" value="P:dTTP biosynthetic process"/>
    <property type="evidence" value="ECO:0007669"/>
    <property type="project" value="UniProtKB-UniRule"/>
</dbReference>
<protein>
    <recommendedName>
        <fullName evidence="3 12">Thymidylate kinase</fullName>
        <ecNumber evidence="2 12">2.7.4.9</ecNumber>
    </recommendedName>
    <alternativeName>
        <fullName evidence="9 12">dTMP kinase</fullName>
    </alternativeName>
</protein>
<evidence type="ECO:0000256" key="2">
    <source>
        <dbReference type="ARBA" id="ARBA00012980"/>
    </source>
</evidence>
<dbReference type="GO" id="GO:0004798">
    <property type="term" value="F:dTMP kinase activity"/>
    <property type="evidence" value="ECO:0007669"/>
    <property type="project" value="UniProtKB-UniRule"/>
</dbReference>
<sequence length="235" mass="24937">MSPINETGVDRERPTRGRLITLEGGEGAGKSTQISLLLRRLREAGVDAIATREPGGSDGAEILRKVLLSGVVKPLGPTAEAILFAAARIDHIDNTIEPALAAGIWVLSDRFSDSTRAYQGGAGGLDQRLLSALERVTLGGLCPDLTLILDLPAEEGLLRASRRRAPGETQDRFEDESLQFHERLRAAFLAIAAQEPNRCAVIDASASVTDVAEAIWSAVSSRLLGSANLDIVHGA</sequence>
<evidence type="ECO:0000256" key="7">
    <source>
        <dbReference type="ARBA" id="ARBA00022777"/>
    </source>
</evidence>
<evidence type="ECO:0000256" key="9">
    <source>
        <dbReference type="ARBA" id="ARBA00029962"/>
    </source>
</evidence>
<dbReference type="GO" id="GO:0005524">
    <property type="term" value="F:ATP binding"/>
    <property type="evidence" value="ECO:0007669"/>
    <property type="project" value="UniProtKB-UniRule"/>
</dbReference>
<organism evidence="14 15">
    <name type="scientific">Methylocella tundrae</name>
    <dbReference type="NCBI Taxonomy" id="227605"/>
    <lineage>
        <taxon>Bacteria</taxon>
        <taxon>Pseudomonadati</taxon>
        <taxon>Pseudomonadota</taxon>
        <taxon>Alphaproteobacteria</taxon>
        <taxon>Hyphomicrobiales</taxon>
        <taxon>Beijerinckiaceae</taxon>
        <taxon>Methylocella</taxon>
    </lineage>
</organism>
<dbReference type="GO" id="GO:0006227">
    <property type="term" value="P:dUDP biosynthetic process"/>
    <property type="evidence" value="ECO:0007669"/>
    <property type="project" value="TreeGrafter"/>
</dbReference>
<dbReference type="Proteomes" id="UP000294360">
    <property type="component" value="Chromosome"/>
</dbReference>
<dbReference type="InterPro" id="IPR018095">
    <property type="entry name" value="Thymidylate_kin_CS"/>
</dbReference>
<evidence type="ECO:0000313" key="15">
    <source>
        <dbReference type="Proteomes" id="UP000294360"/>
    </source>
</evidence>
<dbReference type="GO" id="GO:0006233">
    <property type="term" value="P:dTDP biosynthetic process"/>
    <property type="evidence" value="ECO:0007669"/>
    <property type="project" value="InterPro"/>
</dbReference>
<evidence type="ECO:0000256" key="10">
    <source>
        <dbReference type="ARBA" id="ARBA00048743"/>
    </source>
</evidence>
<evidence type="ECO:0000256" key="12">
    <source>
        <dbReference type="HAMAP-Rule" id="MF_00165"/>
    </source>
</evidence>
<evidence type="ECO:0000256" key="1">
    <source>
        <dbReference type="ARBA" id="ARBA00009776"/>
    </source>
</evidence>
<evidence type="ECO:0000256" key="3">
    <source>
        <dbReference type="ARBA" id="ARBA00017144"/>
    </source>
</evidence>
<feature type="domain" description="Thymidylate kinase-like" evidence="13">
    <location>
        <begin position="22"/>
        <end position="215"/>
    </location>
</feature>
<dbReference type="PROSITE" id="PS01331">
    <property type="entry name" value="THYMIDYLATE_KINASE"/>
    <property type="match status" value="1"/>
</dbReference>
<dbReference type="PANTHER" id="PTHR10344:SF4">
    <property type="entry name" value="UMP-CMP KINASE 2, MITOCHONDRIAL"/>
    <property type="match status" value="1"/>
</dbReference>
<evidence type="ECO:0000256" key="8">
    <source>
        <dbReference type="ARBA" id="ARBA00022840"/>
    </source>
</evidence>
<dbReference type="InterPro" id="IPR039430">
    <property type="entry name" value="Thymidylate_kin-like_dom"/>
</dbReference>
<keyword evidence="8 12" id="KW-0067">ATP-binding</keyword>
<keyword evidence="7 12" id="KW-0418">Kinase</keyword>
<evidence type="ECO:0000313" key="14">
    <source>
        <dbReference type="EMBL" id="VFU08027.1"/>
    </source>
</evidence>
<evidence type="ECO:0000256" key="6">
    <source>
        <dbReference type="ARBA" id="ARBA00022741"/>
    </source>
</evidence>
<reference evidence="14 15" key="1">
    <citation type="submission" date="2019-03" db="EMBL/GenBank/DDBJ databases">
        <authorList>
            <person name="Kox A.R. M."/>
        </authorList>
    </citation>
    <scope>NUCLEOTIDE SEQUENCE [LARGE SCALE GENOMIC DNA]</scope>
    <source>
        <strain evidence="14">MTUNDRAET4 annotated genome</strain>
    </source>
</reference>
<dbReference type="SUPFAM" id="SSF52540">
    <property type="entry name" value="P-loop containing nucleoside triphosphate hydrolases"/>
    <property type="match status" value="1"/>
</dbReference>
<dbReference type="KEGG" id="mtun:MTUNDRAET4_1134"/>
<dbReference type="EC" id="2.7.4.9" evidence="2 12"/>
<dbReference type="FunFam" id="3.40.50.300:FF:000225">
    <property type="entry name" value="Thymidylate kinase"/>
    <property type="match status" value="1"/>
</dbReference>
<accession>A0A4U8Z023</accession>
<evidence type="ECO:0000259" key="13">
    <source>
        <dbReference type="Pfam" id="PF02223"/>
    </source>
</evidence>
<keyword evidence="6 12" id="KW-0547">Nucleotide-binding</keyword>
<keyword evidence="4 12" id="KW-0808">Transferase</keyword>
<evidence type="ECO:0000256" key="11">
    <source>
        <dbReference type="ARBA" id="ARBA00057735"/>
    </source>
</evidence>
<feature type="binding site" evidence="12">
    <location>
        <begin position="24"/>
        <end position="31"/>
    </location>
    <ligand>
        <name>ATP</name>
        <dbReference type="ChEBI" id="CHEBI:30616"/>
    </ligand>
</feature>
<dbReference type="Pfam" id="PF02223">
    <property type="entry name" value="Thymidylate_kin"/>
    <property type="match status" value="1"/>
</dbReference>
<proteinExistence type="inferred from homology"/>
<dbReference type="Gene3D" id="3.40.50.300">
    <property type="entry name" value="P-loop containing nucleotide triphosphate hydrolases"/>
    <property type="match status" value="1"/>
</dbReference>
<dbReference type="RefSeq" id="WP_197731948.1">
    <property type="nucleotide sequence ID" value="NZ_CP139089.1"/>
</dbReference>
<comment type="function">
    <text evidence="11 12">Phosphorylation of dTMP to form dTDP in both de novo and salvage pathways of dTTP synthesis.</text>
</comment>
<dbReference type="InterPro" id="IPR027417">
    <property type="entry name" value="P-loop_NTPase"/>
</dbReference>
<dbReference type="InterPro" id="IPR018094">
    <property type="entry name" value="Thymidylate_kinase"/>
</dbReference>
<keyword evidence="5 12" id="KW-0545">Nucleotide biosynthesis</keyword>
<evidence type="ECO:0000256" key="5">
    <source>
        <dbReference type="ARBA" id="ARBA00022727"/>
    </source>
</evidence>
<comment type="catalytic activity">
    <reaction evidence="10 12">
        <text>dTMP + ATP = dTDP + ADP</text>
        <dbReference type="Rhea" id="RHEA:13517"/>
        <dbReference type="ChEBI" id="CHEBI:30616"/>
        <dbReference type="ChEBI" id="CHEBI:58369"/>
        <dbReference type="ChEBI" id="CHEBI:63528"/>
        <dbReference type="ChEBI" id="CHEBI:456216"/>
        <dbReference type="EC" id="2.7.4.9"/>
    </reaction>
</comment>
<gene>
    <name evidence="12 14" type="primary">tmk</name>
    <name evidence="14" type="ORF">MTUNDRAET4_1134</name>
</gene>